<dbReference type="Proteomes" id="UP001172911">
    <property type="component" value="Unassembled WGS sequence"/>
</dbReference>
<accession>A0AAW7ZDR8</accession>
<dbReference type="InterPro" id="IPR051083">
    <property type="entry name" value="GrpII_Intron_Splice-Mob/Def"/>
</dbReference>
<dbReference type="Pfam" id="PF01348">
    <property type="entry name" value="Intron_maturas2"/>
    <property type="match status" value="1"/>
</dbReference>
<dbReference type="CDD" id="cd01651">
    <property type="entry name" value="RT_G2_intron"/>
    <property type="match status" value="1"/>
</dbReference>
<dbReference type="SUPFAM" id="SSF56672">
    <property type="entry name" value="DNA/RNA polymerases"/>
    <property type="match status" value="1"/>
</dbReference>
<dbReference type="InterPro" id="IPR043502">
    <property type="entry name" value="DNA/RNA_pol_sf"/>
</dbReference>
<comment type="caution">
    <text evidence="2">The sequence shown here is derived from an EMBL/GenBank/DDBJ whole genome shotgun (WGS) entry which is preliminary data.</text>
</comment>
<dbReference type="InterPro" id="IPR049030">
    <property type="entry name" value="AI2M-like_HNH"/>
</dbReference>
<feature type="domain" description="Reverse transcriptase" evidence="1">
    <location>
        <begin position="69"/>
        <end position="384"/>
    </location>
</feature>
<gene>
    <name evidence="2" type="ORF">P6N53_09490</name>
</gene>
<keyword evidence="2" id="KW-0695">RNA-directed DNA polymerase</keyword>
<evidence type="ECO:0000313" key="2">
    <source>
        <dbReference type="EMBL" id="MDO7787451.1"/>
    </source>
</evidence>
<dbReference type="PROSITE" id="PS50878">
    <property type="entry name" value="RT_POL"/>
    <property type="match status" value="1"/>
</dbReference>
<proteinExistence type="predicted"/>
<dbReference type="InterPro" id="IPR024937">
    <property type="entry name" value="Domain_X"/>
</dbReference>
<dbReference type="GO" id="GO:0006397">
    <property type="term" value="P:mRNA processing"/>
    <property type="evidence" value="ECO:0007669"/>
    <property type="project" value="InterPro"/>
</dbReference>
<reference evidence="2" key="1">
    <citation type="journal article" date="2023" name="J. Hazard. Mater.">
        <title>Anaerobic biodegradation of pyrene and benzo[a]pyrene by a new sulfate-reducing Desulforamulus aquiferis strain DSA.</title>
        <authorList>
            <person name="Zhang Z."/>
            <person name="Sun J."/>
            <person name="Gong X."/>
            <person name="Wang C."/>
            <person name="Wang H."/>
        </authorList>
    </citation>
    <scope>NUCLEOTIDE SEQUENCE</scope>
    <source>
        <strain evidence="2">DSA</strain>
    </source>
</reference>
<organism evidence="2 3">
    <name type="scientific">Desulforamulus aquiferis</name>
    <dbReference type="NCBI Taxonomy" id="1397668"/>
    <lineage>
        <taxon>Bacteria</taxon>
        <taxon>Bacillati</taxon>
        <taxon>Bacillota</taxon>
        <taxon>Clostridia</taxon>
        <taxon>Eubacteriales</taxon>
        <taxon>Peptococcaceae</taxon>
        <taxon>Desulforamulus</taxon>
    </lineage>
</organism>
<dbReference type="PANTHER" id="PTHR34047">
    <property type="entry name" value="NUCLEAR INTRON MATURASE 1, MITOCHONDRIAL-RELATED"/>
    <property type="match status" value="1"/>
</dbReference>
<evidence type="ECO:0000313" key="3">
    <source>
        <dbReference type="Proteomes" id="UP001172911"/>
    </source>
</evidence>
<dbReference type="EMBL" id="JARPTC010000013">
    <property type="protein sequence ID" value="MDO7787451.1"/>
    <property type="molecule type" value="Genomic_DNA"/>
</dbReference>
<reference evidence="2" key="2">
    <citation type="submission" date="2023-03" db="EMBL/GenBank/DDBJ databases">
        <authorList>
            <person name="Zhang Z."/>
        </authorList>
    </citation>
    <scope>NUCLEOTIDE SEQUENCE</scope>
    <source>
        <strain evidence="2">DSA</strain>
    </source>
</reference>
<evidence type="ECO:0000259" key="1">
    <source>
        <dbReference type="PROSITE" id="PS50878"/>
    </source>
</evidence>
<name>A0AAW7ZDR8_9FIRM</name>
<dbReference type="PANTHER" id="PTHR34047:SF8">
    <property type="entry name" value="PROTEIN YKFC"/>
    <property type="match status" value="1"/>
</dbReference>
<dbReference type="GO" id="GO:0003964">
    <property type="term" value="F:RNA-directed DNA polymerase activity"/>
    <property type="evidence" value="ECO:0007669"/>
    <property type="project" value="UniProtKB-KW"/>
</dbReference>
<dbReference type="Pfam" id="PF00078">
    <property type="entry name" value="RVT_1"/>
    <property type="match status" value="2"/>
</dbReference>
<dbReference type="Pfam" id="PF21368">
    <property type="entry name" value="AI2M-like_HNH"/>
    <property type="match status" value="1"/>
</dbReference>
<dbReference type="RefSeq" id="WP_304542593.1">
    <property type="nucleotide sequence ID" value="NZ_JARPTC010000013.1"/>
</dbReference>
<keyword evidence="3" id="KW-1185">Reference proteome</keyword>
<protein>
    <submittedName>
        <fullName evidence="2">Reverse transcriptase domain-containing protein</fullName>
    </submittedName>
</protein>
<sequence>MRNPDDVLEILNNNSQKDGYVFEGLYRNLYNRDFYLKAYEKIYAKEGNMIPGSDGQTIDGFSLQKIEDVIRVLKDESYQPKPAKRQYIPKKNSDKKRPLGISSFYDKLIQEVVRLILEAIYEKNFSENSHGFRPKRSCHSALLQVKGAYTGTRWWVEGDIKGFFDNIKHTVLINLLRKRIKDEKFIRLIWKFLKAGYMEDFKFYPTYSGTPQGGIISPILANIYLNELDRYVEDYILGFNKGKKRKNNRTYKIIADKIFKRRRFLETLPPDKTEVAMEKIEQNLFLRKPTKEERRKIIREIKELTKELQKHRTYEQNDSEYKRMNYVRYADDFLIGIIGTKEDAIKVKEELTIFLKERLSLELSQEKTLITHNSEKVRFLGYDIFVNQGGDLLRRRKISGRKVLARTAVESIKLSLPHEILVNFMTKNGYTKANSKNWKPAHRPKFLNNDELEIIKAYNSEFRGFYQYYKFAFDVKTKLTNAHFIFKQSFCKTLAGKYRTKVSKLMSKKTEQGEQAYYRDGQWGITWTNKKGHSNFVPLLHYDEIIFCKKIFDDQPTDQSIDFMPNTNYGGRNGLIKRLLADECEWCGDKTGPFEVHHVRKLKNLKGKKKWEETMVARNRKTLVLCGYGSENNCHRKLHNGELD</sequence>
<keyword evidence="2" id="KW-0548">Nucleotidyltransferase</keyword>
<keyword evidence="2" id="KW-0808">Transferase</keyword>
<dbReference type="AlphaFoldDB" id="A0AAW7ZDR8"/>
<dbReference type="InterPro" id="IPR000477">
    <property type="entry name" value="RT_dom"/>
</dbReference>